<proteinExistence type="predicted"/>
<keyword evidence="1" id="KW-0732">Signal</keyword>
<organism evidence="2 3">
    <name type="scientific">Pseudolysinimonas kribbensis</name>
    <dbReference type="NCBI Taxonomy" id="433641"/>
    <lineage>
        <taxon>Bacteria</taxon>
        <taxon>Bacillati</taxon>
        <taxon>Actinomycetota</taxon>
        <taxon>Actinomycetes</taxon>
        <taxon>Micrococcales</taxon>
        <taxon>Microbacteriaceae</taxon>
        <taxon>Pseudolysinimonas</taxon>
    </lineage>
</organism>
<feature type="chain" id="PRO_5046653443" description="Periplasmic heavy metal sensor" evidence="1">
    <location>
        <begin position="29"/>
        <end position="170"/>
    </location>
</feature>
<feature type="signal peptide" evidence="1">
    <location>
        <begin position="1"/>
        <end position="28"/>
    </location>
</feature>
<evidence type="ECO:0000313" key="3">
    <source>
        <dbReference type="Proteomes" id="UP001157034"/>
    </source>
</evidence>
<evidence type="ECO:0008006" key="4">
    <source>
        <dbReference type="Google" id="ProtNLM"/>
    </source>
</evidence>
<keyword evidence="3" id="KW-1185">Reference proteome</keyword>
<comment type="caution">
    <text evidence="2">The sequence shown here is derived from an EMBL/GenBank/DDBJ whole genome shotgun (WGS) entry which is preliminary data.</text>
</comment>
<evidence type="ECO:0000313" key="2">
    <source>
        <dbReference type="EMBL" id="GMA93986.1"/>
    </source>
</evidence>
<gene>
    <name evidence="2" type="ORF">GCM10025881_08100</name>
</gene>
<reference evidence="3" key="1">
    <citation type="journal article" date="2019" name="Int. J. Syst. Evol. Microbiol.">
        <title>The Global Catalogue of Microorganisms (GCM) 10K type strain sequencing project: providing services to taxonomists for standard genome sequencing and annotation.</title>
        <authorList>
            <consortium name="The Broad Institute Genomics Platform"/>
            <consortium name="The Broad Institute Genome Sequencing Center for Infectious Disease"/>
            <person name="Wu L."/>
            <person name="Ma J."/>
        </authorList>
    </citation>
    <scope>NUCLEOTIDE SEQUENCE [LARGE SCALE GENOMIC DNA]</scope>
    <source>
        <strain evidence="3">NBRC 108894</strain>
    </source>
</reference>
<name>A0ABQ6K065_9MICO</name>
<protein>
    <recommendedName>
        <fullName evidence="4">Periplasmic heavy metal sensor</fullName>
    </recommendedName>
</protein>
<dbReference type="RefSeq" id="WP_284253007.1">
    <property type="nucleotide sequence ID" value="NZ_BAAAQO010000003.1"/>
</dbReference>
<sequence>MRKALVLAAASISTAAALVLGGAAAANAATPPPAPTPTSSGSCSFAQHLVHDWLTLPKALRTDLKAAKAADSKAERLKDLKAIRSRALAGDYGKAVESRAEHLRGLRPLPDALKADLTTLRGESTRAQKVQEAGEIASKALAGDYGDAIQSLAKHVQSSPRWQSCTPKGS</sequence>
<dbReference type="EMBL" id="BSVB01000001">
    <property type="protein sequence ID" value="GMA93986.1"/>
    <property type="molecule type" value="Genomic_DNA"/>
</dbReference>
<dbReference type="Proteomes" id="UP001157034">
    <property type="component" value="Unassembled WGS sequence"/>
</dbReference>
<accession>A0ABQ6K065</accession>
<evidence type="ECO:0000256" key="1">
    <source>
        <dbReference type="SAM" id="SignalP"/>
    </source>
</evidence>